<organism evidence="1 2">
    <name type="scientific">Agromyces marinus</name>
    <dbReference type="NCBI Taxonomy" id="1389020"/>
    <lineage>
        <taxon>Bacteria</taxon>
        <taxon>Bacillati</taxon>
        <taxon>Actinomycetota</taxon>
        <taxon>Actinomycetes</taxon>
        <taxon>Micrococcales</taxon>
        <taxon>Microbacteriaceae</taxon>
        <taxon>Agromyces</taxon>
    </lineage>
</organism>
<dbReference type="EMBL" id="AP027734">
    <property type="protein sequence ID" value="BDZ55890.1"/>
    <property type="molecule type" value="Genomic_DNA"/>
</dbReference>
<name>A0ABM8H574_9MICO</name>
<evidence type="ECO:0000313" key="2">
    <source>
        <dbReference type="Proteomes" id="UP001321477"/>
    </source>
</evidence>
<evidence type="ECO:0000313" key="1">
    <source>
        <dbReference type="EMBL" id="BDZ55890.1"/>
    </source>
</evidence>
<reference evidence="2" key="1">
    <citation type="journal article" date="2019" name="Int. J. Syst. Evol. Microbiol.">
        <title>The Global Catalogue of Microorganisms (GCM) 10K type strain sequencing project: providing services to taxonomists for standard genome sequencing and annotation.</title>
        <authorList>
            <consortium name="The Broad Institute Genomics Platform"/>
            <consortium name="The Broad Institute Genome Sequencing Center for Infectious Disease"/>
            <person name="Wu L."/>
            <person name="Ma J."/>
        </authorList>
    </citation>
    <scope>NUCLEOTIDE SEQUENCE [LARGE SCALE GENOMIC DNA]</scope>
    <source>
        <strain evidence="2">NBRC 109019</strain>
    </source>
</reference>
<keyword evidence="2" id="KW-1185">Reference proteome</keyword>
<gene>
    <name evidence="1" type="ORF">GCM10025870_29630</name>
</gene>
<dbReference type="Proteomes" id="UP001321477">
    <property type="component" value="Chromosome"/>
</dbReference>
<proteinExistence type="predicted"/>
<protein>
    <submittedName>
        <fullName evidence="1">Uncharacterized protein</fullName>
    </submittedName>
</protein>
<sequence>MRFPARGSAVLRFPLLALDRGAAEVTVLVRGEDEFPLASVRLRSEIVAADDHDQAGLARTTAPVLEPDPGLVDRPTLAIDEEVARGRSTLHGVLTVSGHRHRFRTAVRDTEAFLGDLRASLAEAREAGVDLPRPERGRAVEARLREIGADLADRLLDRRTIDLLWAHRDELDGLVLQTTGETGIPWELLVVRRPGVAPADGARFLGETGMVRWIADVAPPSTLRPTSADRTVSAPRSATEIASASVVALGVEGGAPGGAASAMRNGAGVVIECGGRSGGVGSDRFLAAFAAELASGAPVDRASRRAREAAREAGESCALAYAVYGHPGARLAT</sequence>
<accession>A0ABM8H574</accession>